<dbReference type="Pfam" id="PF00129">
    <property type="entry name" value="MHC_I"/>
    <property type="match status" value="1"/>
</dbReference>
<dbReference type="InterPro" id="IPR011161">
    <property type="entry name" value="MHC_I-like_Ag-recog"/>
</dbReference>
<keyword evidence="3" id="KW-0732">Signal</keyword>
<dbReference type="OMA" id="ECCPRTH"/>
<dbReference type="Gene3D" id="3.30.500.10">
    <property type="entry name" value="MHC class I-like antigen recognition-like"/>
    <property type="match status" value="1"/>
</dbReference>
<evidence type="ECO:0000313" key="5">
    <source>
        <dbReference type="Ensembl" id="ENSOANP00000011481.3"/>
    </source>
</evidence>
<evidence type="ECO:0000313" key="6">
    <source>
        <dbReference type="Proteomes" id="UP000002279"/>
    </source>
</evidence>
<feature type="signal peptide" evidence="3">
    <location>
        <begin position="1"/>
        <end position="27"/>
    </location>
</feature>
<dbReference type="InterPro" id="IPR050208">
    <property type="entry name" value="MHC_class-I_related"/>
</dbReference>
<dbReference type="GO" id="GO:0009897">
    <property type="term" value="C:external side of plasma membrane"/>
    <property type="evidence" value="ECO:0000318"/>
    <property type="project" value="GO_Central"/>
</dbReference>
<dbReference type="STRING" id="9258.ENSOANP00000011481"/>
<dbReference type="Ensembl" id="ENSOANT00000011483.3">
    <property type="protein sequence ID" value="ENSOANP00000011481.3"/>
    <property type="gene ID" value="ENSOANG00000007216.3"/>
</dbReference>
<proteinExistence type="inferred from homology"/>
<evidence type="ECO:0000256" key="1">
    <source>
        <dbReference type="ARBA" id="ARBA00023180"/>
    </source>
</evidence>
<organism evidence="5 6">
    <name type="scientific">Ornithorhynchus anatinus</name>
    <name type="common">Duckbill platypus</name>
    <dbReference type="NCBI Taxonomy" id="9258"/>
    <lineage>
        <taxon>Eukaryota</taxon>
        <taxon>Metazoa</taxon>
        <taxon>Chordata</taxon>
        <taxon>Craniata</taxon>
        <taxon>Vertebrata</taxon>
        <taxon>Euteleostomi</taxon>
        <taxon>Mammalia</taxon>
        <taxon>Monotremata</taxon>
        <taxon>Ornithorhynchidae</taxon>
        <taxon>Ornithorhynchus</taxon>
    </lineage>
</organism>
<dbReference type="PRINTS" id="PR01638">
    <property type="entry name" value="MHCCLASSI"/>
</dbReference>
<dbReference type="PANTHER" id="PTHR16675">
    <property type="entry name" value="MHC CLASS I-RELATED"/>
    <property type="match status" value="1"/>
</dbReference>
<dbReference type="GeneTree" id="ENSGT01120000271825"/>
<feature type="domain" description="Ig-like" evidence="4">
    <location>
        <begin position="208"/>
        <end position="312"/>
    </location>
</feature>
<dbReference type="eggNOG" id="ENOG502SMNW">
    <property type="taxonomic scope" value="Eukaryota"/>
</dbReference>
<dbReference type="InterPro" id="IPR007110">
    <property type="entry name" value="Ig-like_dom"/>
</dbReference>
<dbReference type="InterPro" id="IPR013783">
    <property type="entry name" value="Ig-like_fold"/>
</dbReference>
<dbReference type="PROSITE" id="PS50835">
    <property type="entry name" value="IG_LIKE"/>
    <property type="match status" value="1"/>
</dbReference>
<dbReference type="PANTHER" id="PTHR16675:SF67">
    <property type="entry name" value="IG-LIKE DOMAIN-CONTAINING PROTEIN"/>
    <property type="match status" value="1"/>
</dbReference>
<feature type="chain" id="PRO_5028114572" description="Ig-like domain-containing protein" evidence="3">
    <location>
        <begin position="28"/>
        <end position="323"/>
    </location>
</feature>
<protein>
    <recommendedName>
        <fullName evidence="4">Ig-like domain-containing protein</fullName>
    </recommendedName>
</protein>
<dbReference type="InterPro" id="IPR036179">
    <property type="entry name" value="Ig-like_dom_sf"/>
</dbReference>
<sequence length="323" mass="36282">MESQRLGAALALFLLIMATVIWQQALAGLHKGEARFTAVGGEGIPFGLSVVLLVDRKQVASYNNTVQELVVRLSWLYQALGRKLLQEKTEELISYEKDFHWGVENWMRFQNRSGGTHTLQLIVGCELDQDIQVGRVFRFAYDGEDFYWLDEQRGVWISFWSGWQIANLPFWEGSPFWSEVVRRYTKEECASLMKITLQYWNLIESTPPEVTVTRHDGPDGSLTLSCLATGFYPSSILLRWVKDGEEGLWGEESSSGTLPNADDTFYLRQTLQLRAEAGNPSYACLVEHSTLGVPTAFPGMGSGGEGKEKFVSPLRALPETGIP</sequence>
<evidence type="ECO:0000256" key="2">
    <source>
        <dbReference type="RuleBase" id="RU004439"/>
    </source>
</evidence>
<dbReference type="Pfam" id="PF07654">
    <property type="entry name" value="C1-set"/>
    <property type="match status" value="1"/>
</dbReference>
<comment type="similarity">
    <text evidence="2">Belongs to the MHC class I family.</text>
</comment>
<evidence type="ECO:0000259" key="4">
    <source>
        <dbReference type="PROSITE" id="PS50835"/>
    </source>
</evidence>
<accession>F6W417</accession>
<dbReference type="Bgee" id="ENSOANG00000007216">
    <property type="expression patterns" value="Expressed in heart and 6 other cell types or tissues"/>
</dbReference>
<dbReference type="InterPro" id="IPR011162">
    <property type="entry name" value="MHC_I/II-like_Ag-recog"/>
</dbReference>
<dbReference type="SUPFAM" id="SSF54452">
    <property type="entry name" value="MHC antigen-recognition domain"/>
    <property type="match status" value="1"/>
</dbReference>
<keyword evidence="6" id="KW-1185">Reference proteome</keyword>
<dbReference type="GO" id="GO:0006955">
    <property type="term" value="P:immune response"/>
    <property type="evidence" value="ECO:0000318"/>
    <property type="project" value="GO_Central"/>
</dbReference>
<evidence type="ECO:0000256" key="3">
    <source>
        <dbReference type="SAM" id="SignalP"/>
    </source>
</evidence>
<dbReference type="InterPro" id="IPR001039">
    <property type="entry name" value="MHC_I_a_a1/a2"/>
</dbReference>
<dbReference type="InterPro" id="IPR037055">
    <property type="entry name" value="MHC_I-like_Ag-recog_sf"/>
</dbReference>
<dbReference type="SUPFAM" id="SSF48726">
    <property type="entry name" value="Immunoglobulin"/>
    <property type="match status" value="1"/>
</dbReference>
<dbReference type="AlphaFoldDB" id="F6W417"/>
<dbReference type="HOGENOM" id="CLU_047501_5_0_1"/>
<dbReference type="InterPro" id="IPR003597">
    <property type="entry name" value="Ig_C1-set"/>
</dbReference>
<dbReference type="GO" id="GO:0005615">
    <property type="term" value="C:extracellular space"/>
    <property type="evidence" value="ECO:0000318"/>
    <property type="project" value="GO_Central"/>
</dbReference>
<keyword evidence="1" id="KW-0325">Glycoprotein</keyword>
<reference evidence="5 6" key="1">
    <citation type="journal article" date="2008" name="Nature">
        <title>Genome analysis of the platypus reveals unique signatures of evolution.</title>
        <authorList>
            <person name="Warren W.C."/>
            <person name="Hillier L.W."/>
            <person name="Marshall Graves J.A."/>
            <person name="Birney E."/>
            <person name="Ponting C.P."/>
            <person name="Grutzner F."/>
            <person name="Belov K."/>
            <person name="Miller W."/>
            <person name="Clarke L."/>
            <person name="Chinwalla A.T."/>
            <person name="Yang S.P."/>
            <person name="Heger A."/>
            <person name="Locke D.P."/>
            <person name="Miethke P."/>
            <person name="Waters P.D."/>
            <person name="Veyrunes F."/>
            <person name="Fulton L."/>
            <person name="Fulton B."/>
            <person name="Graves T."/>
            <person name="Wallis J."/>
            <person name="Puente X.S."/>
            <person name="Lopez-Otin C."/>
            <person name="Ordonez G.R."/>
            <person name="Eichler E.E."/>
            <person name="Chen L."/>
            <person name="Cheng Z."/>
            <person name="Deakin J.E."/>
            <person name="Alsop A."/>
            <person name="Thompson K."/>
            <person name="Kirby P."/>
            <person name="Papenfuss A.T."/>
            <person name="Wakefield M.J."/>
            <person name="Olender T."/>
            <person name="Lancet D."/>
            <person name="Huttley G.A."/>
            <person name="Smit A.F."/>
            <person name="Pask A."/>
            <person name="Temple-Smith P."/>
            <person name="Batzer M.A."/>
            <person name="Walker J.A."/>
            <person name="Konkel M.K."/>
            <person name="Harris R.S."/>
            <person name="Whittington C.M."/>
            <person name="Wong E.S."/>
            <person name="Gemmell N.J."/>
            <person name="Buschiazzo E."/>
            <person name="Vargas Jentzsch I.M."/>
            <person name="Merkel A."/>
            <person name="Schmitz J."/>
            <person name="Zemann A."/>
            <person name="Churakov G."/>
            <person name="Kriegs J.O."/>
            <person name="Brosius J."/>
            <person name="Murchison E.P."/>
            <person name="Sachidanandam R."/>
            <person name="Smith C."/>
            <person name="Hannon G.J."/>
            <person name="Tsend-Ayush E."/>
            <person name="McMillan D."/>
            <person name="Attenborough R."/>
            <person name="Rens W."/>
            <person name="Ferguson-Smith M."/>
            <person name="Lefevre C.M."/>
            <person name="Sharp J.A."/>
            <person name="Nicholas K.R."/>
            <person name="Ray D.A."/>
            <person name="Kube M."/>
            <person name="Reinhardt R."/>
            <person name="Pringle T.H."/>
            <person name="Taylor J."/>
            <person name="Jones R.C."/>
            <person name="Nixon B."/>
            <person name="Dacheux J.L."/>
            <person name="Niwa H."/>
            <person name="Sekita Y."/>
            <person name="Huang X."/>
            <person name="Stark A."/>
            <person name="Kheradpour P."/>
            <person name="Kellis M."/>
            <person name="Flicek P."/>
            <person name="Chen Y."/>
            <person name="Webber C."/>
            <person name="Hardison R."/>
            <person name="Nelson J."/>
            <person name="Hallsworth-Pepin K."/>
            <person name="Delehaunty K."/>
            <person name="Markovic C."/>
            <person name="Minx P."/>
            <person name="Feng Y."/>
            <person name="Kremitzki C."/>
            <person name="Mitreva M."/>
            <person name="Glasscock J."/>
            <person name="Wylie T."/>
            <person name="Wohldmann P."/>
            <person name="Thiru P."/>
            <person name="Nhan M.N."/>
            <person name="Pohl C.S."/>
            <person name="Smith S.M."/>
            <person name="Hou S."/>
            <person name="Nefedov M."/>
            <person name="de Jong P.J."/>
            <person name="Renfree M.B."/>
            <person name="Mardis E.R."/>
            <person name="Wilson R.K."/>
        </authorList>
    </citation>
    <scope>NUCLEOTIDE SEQUENCE [LARGE SCALE GENOMIC DNA]</scope>
    <source>
        <strain evidence="5 6">Glennie</strain>
    </source>
</reference>
<dbReference type="InParanoid" id="F6W417"/>
<dbReference type="Gene3D" id="2.60.40.10">
    <property type="entry name" value="Immunoglobulins"/>
    <property type="match status" value="1"/>
</dbReference>
<name>F6W417_ORNAN</name>
<dbReference type="FunFam" id="2.60.40.10:FF:002056">
    <property type="entry name" value="MHC class I antigen"/>
    <property type="match status" value="1"/>
</dbReference>
<gene>
    <name evidence="5" type="primary">LOC103167834</name>
</gene>
<dbReference type="Proteomes" id="UP000002279">
    <property type="component" value="Chromosome 18"/>
</dbReference>
<reference evidence="5" key="3">
    <citation type="submission" date="2025-09" db="UniProtKB">
        <authorList>
            <consortium name="Ensembl"/>
        </authorList>
    </citation>
    <scope>IDENTIFICATION</scope>
    <source>
        <strain evidence="5">Glennie</strain>
    </source>
</reference>
<reference evidence="5" key="2">
    <citation type="submission" date="2025-08" db="UniProtKB">
        <authorList>
            <consortium name="Ensembl"/>
        </authorList>
    </citation>
    <scope>IDENTIFICATION</scope>
    <source>
        <strain evidence="5">Glennie</strain>
    </source>
</reference>
<dbReference type="SMART" id="SM00407">
    <property type="entry name" value="IGc1"/>
    <property type="match status" value="1"/>
</dbReference>